<feature type="region of interest" description="Disordered" evidence="1">
    <location>
        <begin position="364"/>
        <end position="410"/>
    </location>
</feature>
<keyword evidence="3" id="KW-1185">Reference proteome</keyword>
<dbReference type="OrthoDB" id="9155649at2"/>
<evidence type="ECO:0000313" key="3">
    <source>
        <dbReference type="Proteomes" id="UP000406256"/>
    </source>
</evidence>
<accession>A0A5E4UVQ9</accession>
<feature type="compositionally biased region" description="Polar residues" evidence="1">
    <location>
        <begin position="17"/>
        <end position="31"/>
    </location>
</feature>
<dbReference type="EMBL" id="CABPSB010000006">
    <property type="protein sequence ID" value="VVE03169.1"/>
    <property type="molecule type" value="Genomic_DNA"/>
</dbReference>
<reference evidence="2 3" key="1">
    <citation type="submission" date="2019-08" db="EMBL/GenBank/DDBJ databases">
        <authorList>
            <person name="Peeters C."/>
        </authorList>
    </citation>
    <scope>NUCLEOTIDE SEQUENCE [LARGE SCALE GENOMIC DNA]</scope>
    <source>
        <strain evidence="2 3">LMG 31108</strain>
    </source>
</reference>
<dbReference type="Proteomes" id="UP000406256">
    <property type="component" value="Unassembled WGS sequence"/>
</dbReference>
<dbReference type="AlphaFoldDB" id="A0A5E4UVQ9"/>
<name>A0A5E4UVQ9_9BURK</name>
<organism evidence="2 3">
    <name type="scientific">Pandoraea anhela</name>
    <dbReference type="NCBI Taxonomy" id="2508295"/>
    <lineage>
        <taxon>Bacteria</taxon>
        <taxon>Pseudomonadati</taxon>
        <taxon>Pseudomonadota</taxon>
        <taxon>Betaproteobacteria</taxon>
        <taxon>Burkholderiales</taxon>
        <taxon>Burkholderiaceae</taxon>
        <taxon>Pandoraea</taxon>
    </lineage>
</organism>
<evidence type="ECO:0000256" key="1">
    <source>
        <dbReference type="SAM" id="MobiDB-lite"/>
    </source>
</evidence>
<proteinExistence type="predicted"/>
<feature type="region of interest" description="Disordered" evidence="1">
    <location>
        <begin position="1"/>
        <end position="45"/>
    </location>
</feature>
<evidence type="ECO:0000313" key="2">
    <source>
        <dbReference type="EMBL" id="VVE03169.1"/>
    </source>
</evidence>
<feature type="compositionally biased region" description="Low complexity" evidence="1">
    <location>
        <begin position="379"/>
        <end position="402"/>
    </location>
</feature>
<gene>
    <name evidence="2" type="ORF">PAN31108_02242</name>
</gene>
<sequence>MNTFPSAQPLWRPFLPESSTDASPQPASLASETDIGTPGPSHGLEDFARTLTAARPALGTPPFGSSFADAAYAPPESAHGCFTALAAPSIDAEPAIGEGTDLPEQTARTERTEHIEHNDREVQTMGLACPDARIALLMRRLPEESRIRCARRLHEQFPWLDIDDIADVSGASRSHIRAALARQRLTSDMAYVLLQSPPAPRESGRKYAARLRAERPTLTDEQIELLSTARSPNIRPQGPGALPRDLQHVAQSTPQSIDEPSLHYARRLHTVHAGLTPIQLSQLSGAHVSNIRADPAFCTLTPELESVRARLRREPNENRTAYARRVYAAFPHLSREDLSLVSGVTQVHLDQYVLHPERRLAMAGRPTGTPYADHGAVLRTPPADPRAAPSASSMPTMTPPSRSAHRNTPY</sequence>
<protein>
    <submittedName>
        <fullName evidence="2">Uncharacterized protein</fullName>
    </submittedName>
</protein>
<dbReference type="RefSeq" id="WP_150668926.1">
    <property type="nucleotide sequence ID" value="NZ_CABPSB010000006.1"/>
</dbReference>